<protein>
    <recommendedName>
        <fullName evidence="2">HPP transmembrane region domain-containing protein</fullName>
    </recommendedName>
</protein>
<gene>
    <name evidence="3" type="ORF">VaNZ11_000339</name>
</gene>
<dbReference type="EMBL" id="BSDZ01000003">
    <property type="protein sequence ID" value="GLI58608.1"/>
    <property type="molecule type" value="Genomic_DNA"/>
</dbReference>
<dbReference type="PANTHER" id="PTHR33741:SF5">
    <property type="entry name" value="TRANSMEMBRANE PROTEIN DDB_G0269096-RELATED"/>
    <property type="match status" value="1"/>
</dbReference>
<feature type="domain" description="HPP transmembrane region" evidence="2">
    <location>
        <begin position="50"/>
        <end position="211"/>
    </location>
</feature>
<feature type="transmembrane region" description="Helical" evidence="1">
    <location>
        <begin position="83"/>
        <end position="103"/>
    </location>
</feature>
<dbReference type="Pfam" id="PF04982">
    <property type="entry name" value="TM_HPP"/>
    <property type="match status" value="1"/>
</dbReference>
<keyword evidence="1" id="KW-0812">Transmembrane</keyword>
<keyword evidence="1" id="KW-0472">Membrane</keyword>
<evidence type="ECO:0000313" key="4">
    <source>
        <dbReference type="Proteomes" id="UP001165090"/>
    </source>
</evidence>
<keyword evidence="1" id="KW-1133">Transmembrane helix</keyword>
<name>A0ABQ5RLY2_9CHLO</name>
<keyword evidence="4" id="KW-1185">Reference proteome</keyword>
<feature type="transmembrane region" description="Helical" evidence="1">
    <location>
        <begin position="183"/>
        <end position="205"/>
    </location>
</feature>
<comment type="caution">
    <text evidence="3">The sequence shown here is derived from an EMBL/GenBank/DDBJ whole genome shotgun (WGS) entry which is preliminary data.</text>
</comment>
<dbReference type="InterPro" id="IPR007065">
    <property type="entry name" value="HPP"/>
</dbReference>
<reference evidence="3 4" key="1">
    <citation type="journal article" date="2023" name="IScience">
        <title>Expanded male sex-determining region conserved during the evolution of homothallism in the green alga Volvox.</title>
        <authorList>
            <person name="Yamamoto K."/>
            <person name="Matsuzaki R."/>
            <person name="Mahakham W."/>
            <person name="Heman W."/>
            <person name="Sekimoto H."/>
            <person name="Kawachi M."/>
            <person name="Minakuchi Y."/>
            <person name="Toyoda A."/>
            <person name="Nozaki H."/>
        </authorList>
    </citation>
    <scope>NUCLEOTIDE SEQUENCE [LARGE SCALE GENOMIC DNA]</scope>
    <source>
        <strain evidence="3 4">NIES-4468</strain>
    </source>
</reference>
<feature type="transmembrane region" description="Helical" evidence="1">
    <location>
        <begin position="138"/>
        <end position="156"/>
    </location>
</feature>
<dbReference type="PANTHER" id="PTHR33741">
    <property type="entry name" value="TRANSMEMBRANE PROTEIN DDB_G0269096-RELATED"/>
    <property type="match status" value="1"/>
</dbReference>
<feature type="transmembrane region" description="Helical" evidence="1">
    <location>
        <begin position="109"/>
        <end position="126"/>
    </location>
</feature>
<evidence type="ECO:0000313" key="3">
    <source>
        <dbReference type="EMBL" id="GLI58608.1"/>
    </source>
</evidence>
<organism evidence="3 4">
    <name type="scientific">Volvox africanus</name>
    <dbReference type="NCBI Taxonomy" id="51714"/>
    <lineage>
        <taxon>Eukaryota</taxon>
        <taxon>Viridiplantae</taxon>
        <taxon>Chlorophyta</taxon>
        <taxon>core chlorophytes</taxon>
        <taxon>Chlorophyceae</taxon>
        <taxon>CS clade</taxon>
        <taxon>Chlamydomonadales</taxon>
        <taxon>Volvocaceae</taxon>
        <taxon>Volvox</taxon>
    </lineage>
</organism>
<feature type="transmembrane region" description="Helical" evidence="1">
    <location>
        <begin position="51"/>
        <end position="71"/>
    </location>
</feature>
<dbReference type="Proteomes" id="UP001165090">
    <property type="component" value="Unassembled WGS sequence"/>
</dbReference>
<evidence type="ECO:0000256" key="1">
    <source>
        <dbReference type="SAM" id="Phobius"/>
    </source>
</evidence>
<evidence type="ECO:0000259" key="2">
    <source>
        <dbReference type="Pfam" id="PF04982"/>
    </source>
</evidence>
<dbReference type="InterPro" id="IPR058581">
    <property type="entry name" value="TM_HPP"/>
</dbReference>
<proteinExistence type="predicted"/>
<accession>A0ABQ5RLY2</accession>
<sequence>MTLENDSRDCQAAAITVTTGPDQANVLATIFISYFRKWRGTTEAPLAREPLGSLAVSWAGAFLAILAVAALDQFAGPEMDFRWLIAPLGASAVLMFGLPAAKLSQPRNVIGGHTLSALVGVLVRLIIQPQYGAGRANFISAALGMSLSLTVMQATATTHPPAGATGLIAAYADPIPDWHGFKFMLSAAVGSCVMVLLALLLNNLVPGRTYPTFW</sequence>